<dbReference type="EMBL" id="LFJN01000029">
    <property type="protein sequence ID" value="KPI36696.1"/>
    <property type="molecule type" value="Genomic_DNA"/>
</dbReference>
<name>A0A0N1NY80_9EURO</name>
<reference evidence="3 4" key="1">
    <citation type="submission" date="2015-06" db="EMBL/GenBank/DDBJ databases">
        <title>Draft genome of the ant-associated black yeast Phialophora attae CBS 131958.</title>
        <authorList>
            <person name="Moreno L.F."/>
            <person name="Stielow B.J."/>
            <person name="de Hoog S."/>
            <person name="Vicente V.A."/>
            <person name="Weiss V.A."/>
            <person name="de Vries M."/>
            <person name="Cruz L.M."/>
            <person name="Souza E.M."/>
        </authorList>
    </citation>
    <scope>NUCLEOTIDE SEQUENCE [LARGE SCALE GENOMIC DNA]</scope>
    <source>
        <strain evidence="3 4">CBS 131958</strain>
    </source>
</reference>
<dbReference type="STRING" id="1664694.A0A0N1NY80"/>
<dbReference type="RefSeq" id="XP_017996659.1">
    <property type="nucleotide sequence ID" value="XM_018138751.1"/>
</dbReference>
<feature type="compositionally biased region" description="Acidic residues" evidence="2">
    <location>
        <begin position="384"/>
        <end position="410"/>
    </location>
</feature>
<dbReference type="PROSITE" id="PS50005">
    <property type="entry name" value="TPR"/>
    <property type="match status" value="1"/>
</dbReference>
<dbReference type="CDD" id="cd24142">
    <property type="entry name" value="ACL4-like"/>
    <property type="match status" value="1"/>
</dbReference>
<dbReference type="AlphaFoldDB" id="A0A0N1NY80"/>
<sequence>MGKSKPNGHRSRPSTEAILHQPSAHVKAPSRKSKPIATLLDEAASLLDEGQPDAALPLAQECMRRLQTEQPPPSKLPNTDYTTTLLQLTAQEKPTLPQAVVLVAETYLALGDTQSATTHFEAAVRLDPEGQIISADPLCNLAQLCDEGGTKSIEYFERGCEVLRNEIRGLKALQQADEDGDEDTLLTDMKQAQLADVLCGMAEVYMTDLSWEADAEQKCEAYVTEALAICPEAYSAGTLAALANVRISQERIDEAREALRRSLAVWEDIPAEIESDSRPDFASRISLSRLLMEVGMLDEAMGAIEGLLGEDDESVETCYLAGWCQVLMAEGEEEQEKSATLAKDRARAYIDMCLRLYQAQGYEDEKLRDHALELRQSLNKELGIEDGEEEWEDEEDEDIDGDVEVIEEDGVNGSNHMKDNDSDVDMT</sequence>
<keyword evidence="4" id="KW-1185">Reference proteome</keyword>
<feature type="repeat" description="TPR" evidence="1">
    <location>
        <begin position="97"/>
        <end position="130"/>
    </location>
</feature>
<feature type="compositionally biased region" description="Basic residues" evidence="2">
    <location>
        <begin position="1"/>
        <end position="12"/>
    </location>
</feature>
<dbReference type="GeneID" id="28730631"/>
<gene>
    <name evidence="3" type="ORF">AB675_10013</name>
</gene>
<evidence type="ECO:0000313" key="3">
    <source>
        <dbReference type="EMBL" id="KPI36696.1"/>
    </source>
</evidence>
<organism evidence="3 4">
    <name type="scientific">Cyphellophora attinorum</name>
    <dbReference type="NCBI Taxonomy" id="1664694"/>
    <lineage>
        <taxon>Eukaryota</taxon>
        <taxon>Fungi</taxon>
        <taxon>Dikarya</taxon>
        <taxon>Ascomycota</taxon>
        <taxon>Pezizomycotina</taxon>
        <taxon>Eurotiomycetes</taxon>
        <taxon>Chaetothyriomycetidae</taxon>
        <taxon>Chaetothyriales</taxon>
        <taxon>Cyphellophoraceae</taxon>
        <taxon>Cyphellophora</taxon>
    </lineage>
</organism>
<dbReference type="Gene3D" id="1.25.40.10">
    <property type="entry name" value="Tetratricopeptide repeat domain"/>
    <property type="match status" value="1"/>
</dbReference>
<feature type="region of interest" description="Disordered" evidence="2">
    <location>
        <begin position="381"/>
        <end position="427"/>
    </location>
</feature>
<keyword evidence="1" id="KW-0802">TPR repeat</keyword>
<protein>
    <submittedName>
        <fullName evidence="3">Uncharacterized protein</fullName>
    </submittedName>
</protein>
<dbReference type="VEuPathDB" id="FungiDB:AB675_10013"/>
<proteinExistence type="predicted"/>
<evidence type="ECO:0000313" key="4">
    <source>
        <dbReference type="Proteomes" id="UP000038010"/>
    </source>
</evidence>
<comment type="caution">
    <text evidence="3">The sequence shown here is derived from an EMBL/GenBank/DDBJ whole genome shotgun (WGS) entry which is preliminary data.</text>
</comment>
<feature type="region of interest" description="Disordered" evidence="2">
    <location>
        <begin position="1"/>
        <end position="33"/>
    </location>
</feature>
<dbReference type="InterPro" id="IPR019734">
    <property type="entry name" value="TPR_rpt"/>
</dbReference>
<dbReference type="Proteomes" id="UP000038010">
    <property type="component" value="Unassembled WGS sequence"/>
</dbReference>
<dbReference type="InterPro" id="IPR011990">
    <property type="entry name" value="TPR-like_helical_dom_sf"/>
</dbReference>
<dbReference type="OrthoDB" id="1914839at2759"/>
<evidence type="ECO:0000256" key="2">
    <source>
        <dbReference type="SAM" id="MobiDB-lite"/>
    </source>
</evidence>
<evidence type="ECO:0000256" key="1">
    <source>
        <dbReference type="PROSITE-ProRule" id="PRU00339"/>
    </source>
</evidence>
<dbReference type="SMART" id="SM00028">
    <property type="entry name" value="TPR"/>
    <property type="match status" value="3"/>
</dbReference>
<accession>A0A0N1NY80</accession>
<dbReference type="Pfam" id="PF13181">
    <property type="entry name" value="TPR_8"/>
    <property type="match status" value="1"/>
</dbReference>
<dbReference type="SUPFAM" id="SSF48452">
    <property type="entry name" value="TPR-like"/>
    <property type="match status" value="2"/>
</dbReference>